<dbReference type="PIRSF" id="PIRSF000386">
    <property type="entry name" value="tRNA_mtase"/>
    <property type="match status" value="1"/>
</dbReference>
<dbReference type="EMBL" id="NVVJ01000036">
    <property type="protein sequence ID" value="PCJ23655.1"/>
    <property type="molecule type" value="Genomic_DNA"/>
</dbReference>
<keyword evidence="8 15" id="KW-0489">Methyltransferase</keyword>
<evidence type="ECO:0000256" key="3">
    <source>
        <dbReference type="ARBA" id="ARBA00007630"/>
    </source>
</evidence>
<name>A0A2A5AWP7_9GAMM</name>
<feature type="binding site" evidence="15 16">
    <location>
        <position position="129"/>
    </location>
    <ligand>
        <name>S-adenosyl-L-methionine</name>
        <dbReference type="ChEBI" id="CHEBI:59789"/>
    </ligand>
</feature>
<evidence type="ECO:0000256" key="13">
    <source>
        <dbReference type="ARBA" id="ARBA00033392"/>
    </source>
</evidence>
<keyword evidence="7 15" id="KW-0963">Cytoplasm</keyword>
<evidence type="ECO:0000256" key="6">
    <source>
        <dbReference type="ARBA" id="ARBA00014679"/>
    </source>
</evidence>
<feature type="domain" description="tRNA methyltransferase TRMD/TRM10-type" evidence="18">
    <location>
        <begin position="1"/>
        <end position="241"/>
    </location>
</feature>
<dbReference type="InterPro" id="IPR002649">
    <property type="entry name" value="tRNA_m1G_MeTrfase_TrmD"/>
</dbReference>
<dbReference type="InterPro" id="IPR016009">
    <property type="entry name" value="tRNA_MeTrfase_TRMD/TRM10"/>
</dbReference>
<evidence type="ECO:0000256" key="15">
    <source>
        <dbReference type="HAMAP-Rule" id="MF_00605"/>
    </source>
</evidence>
<evidence type="ECO:0000256" key="5">
    <source>
        <dbReference type="ARBA" id="ARBA00012807"/>
    </source>
</evidence>
<comment type="function">
    <text evidence="1 15 17">Specifically methylates guanosine-37 in various tRNAs.</text>
</comment>
<dbReference type="EC" id="2.1.1.228" evidence="5 15"/>
<evidence type="ECO:0000256" key="7">
    <source>
        <dbReference type="ARBA" id="ARBA00022490"/>
    </source>
</evidence>
<evidence type="ECO:0000256" key="12">
    <source>
        <dbReference type="ARBA" id="ARBA00029736"/>
    </source>
</evidence>
<gene>
    <name evidence="15" type="primary">trmD</name>
    <name evidence="19" type="ORF">COA96_11400</name>
</gene>
<dbReference type="InterPro" id="IPR029026">
    <property type="entry name" value="tRNA_m1G_MTases_N"/>
</dbReference>
<keyword evidence="11 15" id="KW-0819">tRNA processing</keyword>
<evidence type="ECO:0000256" key="10">
    <source>
        <dbReference type="ARBA" id="ARBA00022691"/>
    </source>
</evidence>
<sequence length="266" mass="29379">MQIGLVTLFPEMFSAVTEHGISGRAFRSGLIELACFNPRDYTTDKHRTVDDKPFGGGPGMIMKTEPLLASIKAAKQALEVKQKERHKGKELSASAKSPKVIYLSPQGKALNQKRVIELAQLDSMVMVCGRYQGIDDRVVATEIDEEISLGDFVISGGEIAAMALIDAITRFQPGALGDENSAQQDSFSAGLLHCPEYTRPQSFAGQDVPEVLLSGDHEAIRLWRLKQSLGVTWLKRPDLLKAVALNKEQESLLEQFKIEHNLYNKL</sequence>
<dbReference type="AlphaFoldDB" id="A0A2A5AWP7"/>
<evidence type="ECO:0000256" key="8">
    <source>
        <dbReference type="ARBA" id="ARBA00022603"/>
    </source>
</evidence>
<comment type="caution">
    <text evidence="19">The sequence shown here is derived from an EMBL/GenBank/DDBJ whole genome shotgun (WGS) entry which is preliminary data.</text>
</comment>
<evidence type="ECO:0000256" key="14">
    <source>
        <dbReference type="ARBA" id="ARBA00047783"/>
    </source>
</evidence>
<dbReference type="NCBIfam" id="TIGR00088">
    <property type="entry name" value="trmD"/>
    <property type="match status" value="1"/>
</dbReference>
<dbReference type="NCBIfam" id="NF000648">
    <property type="entry name" value="PRK00026.1"/>
    <property type="match status" value="1"/>
</dbReference>
<comment type="subcellular location">
    <subcellularLocation>
        <location evidence="2 15 17">Cytoplasm</location>
    </subcellularLocation>
</comment>
<keyword evidence="10 15" id="KW-0949">S-adenosyl-L-methionine</keyword>
<keyword evidence="9 15" id="KW-0808">Transferase</keyword>
<evidence type="ECO:0000256" key="1">
    <source>
        <dbReference type="ARBA" id="ARBA00002634"/>
    </source>
</evidence>
<dbReference type="GO" id="GO:0002939">
    <property type="term" value="P:tRNA N1-guanine methylation"/>
    <property type="evidence" value="ECO:0007669"/>
    <property type="project" value="TreeGrafter"/>
</dbReference>
<comment type="similarity">
    <text evidence="3 15 17">Belongs to the RNA methyltransferase TrmD family.</text>
</comment>
<dbReference type="CDD" id="cd18080">
    <property type="entry name" value="TrmD-like"/>
    <property type="match status" value="1"/>
</dbReference>
<evidence type="ECO:0000313" key="20">
    <source>
        <dbReference type="Proteomes" id="UP000218327"/>
    </source>
</evidence>
<comment type="subunit">
    <text evidence="4 15 17">Homodimer.</text>
</comment>
<dbReference type="Gene3D" id="3.40.1280.10">
    <property type="match status" value="1"/>
</dbReference>
<dbReference type="FunFam" id="1.10.1270.20:FF:000001">
    <property type="entry name" value="tRNA (guanine-N(1)-)-methyltransferase"/>
    <property type="match status" value="1"/>
</dbReference>
<proteinExistence type="inferred from homology"/>
<dbReference type="Proteomes" id="UP000218327">
    <property type="component" value="Unassembled WGS sequence"/>
</dbReference>
<dbReference type="HAMAP" id="MF_00605">
    <property type="entry name" value="TrmD"/>
    <property type="match status" value="1"/>
</dbReference>
<dbReference type="GO" id="GO:0005829">
    <property type="term" value="C:cytosol"/>
    <property type="evidence" value="ECO:0007669"/>
    <property type="project" value="TreeGrafter"/>
</dbReference>
<dbReference type="InterPro" id="IPR023148">
    <property type="entry name" value="tRNA_m1G_MeTrfase_C_sf"/>
</dbReference>
<evidence type="ECO:0000256" key="4">
    <source>
        <dbReference type="ARBA" id="ARBA00011738"/>
    </source>
</evidence>
<dbReference type="PANTHER" id="PTHR46417:SF1">
    <property type="entry name" value="TRNA (GUANINE-N(1)-)-METHYLTRANSFERASE"/>
    <property type="match status" value="1"/>
</dbReference>
<dbReference type="Pfam" id="PF01746">
    <property type="entry name" value="tRNA_m1G_MT"/>
    <property type="match status" value="1"/>
</dbReference>
<evidence type="ECO:0000256" key="9">
    <source>
        <dbReference type="ARBA" id="ARBA00022679"/>
    </source>
</evidence>
<dbReference type="FunFam" id="3.40.1280.10:FF:000001">
    <property type="entry name" value="tRNA (guanine-N(1)-)-methyltransferase"/>
    <property type="match status" value="1"/>
</dbReference>
<accession>A0A2A5AWP7</accession>
<dbReference type="InterPro" id="IPR029028">
    <property type="entry name" value="Alpha/beta_knot_MTases"/>
</dbReference>
<evidence type="ECO:0000256" key="2">
    <source>
        <dbReference type="ARBA" id="ARBA00004496"/>
    </source>
</evidence>
<organism evidence="19 20">
    <name type="scientific">SAR86 cluster bacterium</name>
    <dbReference type="NCBI Taxonomy" id="2030880"/>
    <lineage>
        <taxon>Bacteria</taxon>
        <taxon>Pseudomonadati</taxon>
        <taxon>Pseudomonadota</taxon>
        <taxon>Gammaproteobacteria</taxon>
        <taxon>SAR86 cluster</taxon>
    </lineage>
</organism>
<evidence type="ECO:0000256" key="11">
    <source>
        <dbReference type="ARBA" id="ARBA00022694"/>
    </source>
</evidence>
<protein>
    <recommendedName>
        <fullName evidence="6 15">tRNA (guanine-N(1)-)-methyltransferase</fullName>
        <ecNumber evidence="5 15">2.1.1.228</ecNumber>
    </recommendedName>
    <alternativeName>
        <fullName evidence="12 15">M1G-methyltransferase</fullName>
    </alternativeName>
    <alternativeName>
        <fullName evidence="13 15">tRNA [GM37] methyltransferase</fullName>
    </alternativeName>
</protein>
<evidence type="ECO:0000313" key="19">
    <source>
        <dbReference type="EMBL" id="PCJ23655.1"/>
    </source>
</evidence>
<dbReference type="GO" id="GO:0052906">
    <property type="term" value="F:tRNA (guanine(37)-N1)-methyltransferase activity"/>
    <property type="evidence" value="ECO:0007669"/>
    <property type="project" value="UniProtKB-UniRule"/>
</dbReference>
<evidence type="ECO:0000256" key="17">
    <source>
        <dbReference type="RuleBase" id="RU003464"/>
    </source>
</evidence>
<reference evidence="20" key="1">
    <citation type="submission" date="2017-08" db="EMBL/GenBank/DDBJ databases">
        <title>A dynamic microbial community with high functional redundancy inhabits the cold, oxic subseafloor aquifer.</title>
        <authorList>
            <person name="Tully B.J."/>
            <person name="Wheat C.G."/>
            <person name="Glazer B.T."/>
            <person name="Huber J.A."/>
        </authorList>
    </citation>
    <scope>NUCLEOTIDE SEQUENCE [LARGE SCALE GENOMIC DNA]</scope>
</reference>
<dbReference type="Gene3D" id="1.10.1270.20">
    <property type="entry name" value="tRNA(m1g37)methyltransferase, domain 2"/>
    <property type="match status" value="1"/>
</dbReference>
<dbReference type="SUPFAM" id="SSF75217">
    <property type="entry name" value="alpha/beta knot"/>
    <property type="match status" value="1"/>
</dbReference>
<evidence type="ECO:0000256" key="16">
    <source>
        <dbReference type="PIRSR" id="PIRSR000386-1"/>
    </source>
</evidence>
<evidence type="ECO:0000259" key="18">
    <source>
        <dbReference type="Pfam" id="PF01746"/>
    </source>
</evidence>
<dbReference type="PANTHER" id="PTHR46417">
    <property type="entry name" value="TRNA (GUANINE-N(1)-)-METHYLTRANSFERASE"/>
    <property type="match status" value="1"/>
</dbReference>
<feature type="binding site" evidence="15 16">
    <location>
        <begin position="149"/>
        <end position="154"/>
    </location>
    <ligand>
        <name>S-adenosyl-L-methionine</name>
        <dbReference type="ChEBI" id="CHEBI:59789"/>
    </ligand>
</feature>
<comment type="catalytic activity">
    <reaction evidence="14 15 17">
        <text>guanosine(37) in tRNA + S-adenosyl-L-methionine = N(1)-methylguanosine(37) in tRNA + S-adenosyl-L-homocysteine + H(+)</text>
        <dbReference type="Rhea" id="RHEA:36899"/>
        <dbReference type="Rhea" id="RHEA-COMP:10145"/>
        <dbReference type="Rhea" id="RHEA-COMP:10147"/>
        <dbReference type="ChEBI" id="CHEBI:15378"/>
        <dbReference type="ChEBI" id="CHEBI:57856"/>
        <dbReference type="ChEBI" id="CHEBI:59789"/>
        <dbReference type="ChEBI" id="CHEBI:73542"/>
        <dbReference type="ChEBI" id="CHEBI:74269"/>
        <dbReference type="EC" id="2.1.1.228"/>
    </reaction>
</comment>